<evidence type="ECO:0000313" key="1">
    <source>
        <dbReference type="EMBL" id="KAJ7999783.1"/>
    </source>
</evidence>
<dbReference type="EMBL" id="CM055743">
    <property type="protein sequence ID" value="KAJ7999783.1"/>
    <property type="molecule type" value="Genomic_DNA"/>
</dbReference>
<proteinExistence type="predicted"/>
<reference evidence="1" key="1">
    <citation type="submission" date="2021-05" db="EMBL/GenBank/DDBJ databases">
        <authorList>
            <person name="Pan Q."/>
            <person name="Jouanno E."/>
            <person name="Zahm M."/>
            <person name="Klopp C."/>
            <person name="Cabau C."/>
            <person name="Louis A."/>
            <person name="Berthelot C."/>
            <person name="Parey E."/>
            <person name="Roest Crollius H."/>
            <person name="Montfort J."/>
            <person name="Robinson-Rechavi M."/>
            <person name="Bouchez O."/>
            <person name="Lampietro C."/>
            <person name="Lopez Roques C."/>
            <person name="Donnadieu C."/>
            <person name="Postlethwait J."/>
            <person name="Bobe J."/>
            <person name="Dillon D."/>
            <person name="Chandos A."/>
            <person name="von Hippel F."/>
            <person name="Guiguen Y."/>
        </authorList>
    </citation>
    <scope>NUCLEOTIDE SEQUENCE</scope>
    <source>
        <strain evidence="1">YG-Jan2019</strain>
    </source>
</reference>
<organism evidence="1 2">
    <name type="scientific">Dallia pectoralis</name>
    <name type="common">Alaska blackfish</name>
    <dbReference type="NCBI Taxonomy" id="75939"/>
    <lineage>
        <taxon>Eukaryota</taxon>
        <taxon>Metazoa</taxon>
        <taxon>Chordata</taxon>
        <taxon>Craniata</taxon>
        <taxon>Vertebrata</taxon>
        <taxon>Euteleostomi</taxon>
        <taxon>Actinopterygii</taxon>
        <taxon>Neopterygii</taxon>
        <taxon>Teleostei</taxon>
        <taxon>Protacanthopterygii</taxon>
        <taxon>Esociformes</taxon>
        <taxon>Umbridae</taxon>
        <taxon>Dallia</taxon>
    </lineage>
</organism>
<dbReference type="Proteomes" id="UP001157502">
    <property type="component" value="Chromosome 16"/>
</dbReference>
<sequence>MTSRGRGIRKRTMAGSNRPPRDVISNYRVGYSWNRGGRLKELRVRHLARKFLKLWIEKTFGRVHPYKARCHHRRVVLQQTLGAWKDEWWTVRREWSLTVRAECHYRYNLYNQVFHGWQTFVSWQAEEKRKLEKATCFANRQCLRWAWDSWEVYLEMKRIKRRMRESALQFQKHTALCWVWTDWQNALQRRYDACDMEHQALQHWALTSLSRAWLQWRALYMFICSQRANESQASLHYNHRLQRKALSGWIGHVHLRQARRKPQDEALRAWQLHLVRRYWFVWRGRLQSKQREVEREQASFGLAQRSTQRRVVERWKHYVELCILGSEKTQYADQHHQLHLLRTGLRSLTLNVVWGKTHRLNKNIAAQHHNHTTTSRYWNIWRQRLEEVEDQGLQPQIQIALSHHSTSLQSNCLRHWRGRLAEHRHNQGLECRAEAWFGDRVLPRYLDSWVEFTDQRKLRSERRETAQLHNQRRQYAWVFGTWWGRSEETKEQRLLERMALLHEEKLCLMRAWGFWRWRLKKEREDKEKQMASDNLYHCTLMHKILSQWKARVTVIQERRNREEQAGRHGDVRCVRRALSGWNEYVQHKREKNSRLNQMDSYHENQLLKCTFQSWKVFHLQTQQVFEYVEERYTLHQQQLLRRFLHVWKDSAAQLAGARGREMRAETHYQHCVQAKVLLAWRKATLCALSRRHQQRETLSRAQDHIDKVLQQVTFRRWRERTRDVLEETTATEKAQRHHQQSILSRTFSSWNMYKKHQQRYEVMKETGYLVLRLKTCRLYFTRWKIELQHRRTEHEKTDLALWHWSLSLQAKVLEAWRFWVAEQHRKQDRLTQAAQFYRDQLLREGVVHILTHTAHMSSFNTDIALYSQEQSSRRIQRVVLRCAMRWKQQALRGPHRVTPLTAAAVPPRKSVTFNLPIPEPDGAQKGTTEQGTGDCILKHLVAARASRPQPRRPTDLLDSPVKGLLPPAGPHHNRCSLLPHQTQVPQMVDTSLLSSASSLVIPPVQTQPVPSFSPPTAQHHGPPNQDFLLPPSAFTATRTHSEVRCDGEDLCAEGEVVVDPTVAWTRELLDIRLDMQCFQQDRKQLQVWRQLKEVMTNWLQTTGSKDETGERNAVGQELQELEERIGRMSTDLATRRPVMLLHTARIHRIQSALHSNMTTAQGLGQNNLC</sequence>
<name>A0ACC2G8J1_DALPE</name>
<evidence type="ECO:0000313" key="2">
    <source>
        <dbReference type="Proteomes" id="UP001157502"/>
    </source>
</evidence>
<protein>
    <submittedName>
        <fullName evidence="1">Uncharacterized protein</fullName>
    </submittedName>
</protein>
<comment type="caution">
    <text evidence="1">The sequence shown here is derived from an EMBL/GenBank/DDBJ whole genome shotgun (WGS) entry which is preliminary data.</text>
</comment>
<accession>A0ACC2G8J1</accession>
<keyword evidence="2" id="KW-1185">Reference proteome</keyword>
<gene>
    <name evidence="1" type="ORF">DPEC_G00198010</name>
</gene>